<evidence type="ECO:0000259" key="8">
    <source>
        <dbReference type="PROSITE" id="PS51704"/>
    </source>
</evidence>
<evidence type="ECO:0000256" key="7">
    <source>
        <dbReference type="SAM" id="SignalP"/>
    </source>
</evidence>
<dbReference type="PANTHER" id="PTHR43620">
    <property type="entry name" value="GLYCEROPHOSPHORYL DIESTER PHOSPHODIESTERASE"/>
    <property type="match status" value="1"/>
</dbReference>
<dbReference type="InterPro" id="IPR030395">
    <property type="entry name" value="GP_PDE_dom"/>
</dbReference>
<evidence type="ECO:0000313" key="10">
    <source>
        <dbReference type="Proteomes" id="UP000264779"/>
    </source>
</evidence>
<gene>
    <name evidence="9" type="ORF">DEB45_09170</name>
</gene>
<proteinExistence type="inferred from homology"/>
<comment type="catalytic activity">
    <reaction evidence="6">
        <text>a sn-glycero-3-phosphodiester + H2O = an alcohol + sn-glycerol 3-phosphate + H(+)</text>
        <dbReference type="Rhea" id="RHEA:12969"/>
        <dbReference type="ChEBI" id="CHEBI:15377"/>
        <dbReference type="ChEBI" id="CHEBI:15378"/>
        <dbReference type="ChEBI" id="CHEBI:30879"/>
        <dbReference type="ChEBI" id="CHEBI:57597"/>
        <dbReference type="ChEBI" id="CHEBI:83408"/>
        <dbReference type="EC" id="3.1.4.46"/>
    </reaction>
</comment>
<accession>A0A349TRN8</accession>
<protein>
    <recommendedName>
        <fullName evidence="2">glycerophosphodiester phosphodiesterase</fullName>
        <ecNumber evidence="2">3.1.4.46</ecNumber>
    </recommendedName>
</protein>
<dbReference type="GO" id="GO:0008889">
    <property type="term" value="F:glycerophosphodiester phosphodiesterase activity"/>
    <property type="evidence" value="ECO:0007669"/>
    <property type="project" value="UniProtKB-EC"/>
</dbReference>
<dbReference type="PROSITE" id="PS51704">
    <property type="entry name" value="GP_PDE"/>
    <property type="match status" value="1"/>
</dbReference>
<comment type="similarity">
    <text evidence="1">Belongs to the glycerophosphoryl diester phosphodiesterase family.</text>
</comment>
<dbReference type="GO" id="GO:0042597">
    <property type="term" value="C:periplasmic space"/>
    <property type="evidence" value="ECO:0007669"/>
    <property type="project" value="TreeGrafter"/>
</dbReference>
<dbReference type="InterPro" id="IPR017946">
    <property type="entry name" value="PLC-like_Pdiesterase_TIM-brl"/>
</dbReference>
<dbReference type="Pfam" id="PF03009">
    <property type="entry name" value="GDPD"/>
    <property type="match status" value="1"/>
</dbReference>
<dbReference type="NCBIfam" id="NF008354">
    <property type="entry name" value="PRK11143.1"/>
    <property type="match status" value="1"/>
</dbReference>
<dbReference type="RefSeq" id="WP_044446612.1">
    <property type="nucleotide sequence ID" value="NZ_CALBIY010000082.1"/>
</dbReference>
<organism evidence="9 10">
    <name type="scientific">Alteromonas australica</name>
    <dbReference type="NCBI Taxonomy" id="589873"/>
    <lineage>
        <taxon>Bacteria</taxon>
        <taxon>Pseudomonadati</taxon>
        <taxon>Pseudomonadota</taxon>
        <taxon>Gammaproteobacteria</taxon>
        <taxon>Alteromonadales</taxon>
        <taxon>Alteromonadaceae</taxon>
        <taxon>Alteromonas/Salinimonas group</taxon>
        <taxon>Alteromonas</taxon>
    </lineage>
</organism>
<name>A0A349TRN8_9ALTE</name>
<evidence type="ECO:0000256" key="6">
    <source>
        <dbReference type="ARBA" id="ARBA00047512"/>
    </source>
</evidence>
<evidence type="ECO:0000256" key="2">
    <source>
        <dbReference type="ARBA" id="ARBA00012247"/>
    </source>
</evidence>
<dbReference type="EC" id="3.1.4.46" evidence="2"/>
<sequence>MSLTRYIFIGCSALVSSLSVAEPFDIIAHRGASGFLPEHTLEAATLAFAQRPDFIEQDVVITKDGVPVVLHDIHLETVTNVEDVYSDRARDDGRFYALDFTLAELKRLRVHERQNTDGSPVFPNRYQGTQAHFTIATLAEHIELISQLNRQFDTDIGIYPEIKSPAWHREQGVDISKIVLATLGDYGMTDKNANSYLQCFDFAEVKRLRDELGYQGNLVMLIADNSWGESATDYTYLRTEAGMAEVSKYADGIGPWLGQLLNTEALKAGKVEAQPWLAFAQQNKLIIHPYTFRKDALPPGFTSEQLLTTLKDILAVDGVFTDQVPTVKTWREKSN</sequence>
<dbReference type="OrthoDB" id="9795622at2"/>
<feature type="domain" description="GP-PDE" evidence="8">
    <location>
        <begin position="24"/>
        <end position="331"/>
    </location>
</feature>
<dbReference type="SUPFAM" id="SSF51695">
    <property type="entry name" value="PLC-like phosphodiesterases"/>
    <property type="match status" value="1"/>
</dbReference>
<keyword evidence="3 7" id="KW-0732">Signal</keyword>
<feature type="signal peptide" evidence="7">
    <location>
        <begin position="1"/>
        <end position="21"/>
    </location>
</feature>
<feature type="chain" id="PRO_5030064017" description="glycerophosphodiester phosphodiesterase" evidence="7">
    <location>
        <begin position="22"/>
        <end position="335"/>
    </location>
</feature>
<dbReference type="GO" id="GO:0006071">
    <property type="term" value="P:glycerol metabolic process"/>
    <property type="evidence" value="ECO:0007669"/>
    <property type="project" value="UniProtKB-KW"/>
</dbReference>
<evidence type="ECO:0000256" key="1">
    <source>
        <dbReference type="ARBA" id="ARBA00007277"/>
    </source>
</evidence>
<dbReference type="GO" id="GO:0006629">
    <property type="term" value="P:lipid metabolic process"/>
    <property type="evidence" value="ECO:0007669"/>
    <property type="project" value="InterPro"/>
</dbReference>
<dbReference type="PANTHER" id="PTHR43620:SF7">
    <property type="entry name" value="GLYCEROPHOSPHODIESTER PHOSPHODIESTERASE GDPD5-RELATED"/>
    <property type="match status" value="1"/>
</dbReference>
<dbReference type="AlphaFoldDB" id="A0A349TRN8"/>
<dbReference type="Proteomes" id="UP000264779">
    <property type="component" value="Unassembled WGS sequence"/>
</dbReference>
<reference evidence="9 10" key="1">
    <citation type="journal article" date="2018" name="Nat. Biotechnol.">
        <title>A standardized bacterial taxonomy based on genome phylogeny substantially revises the tree of life.</title>
        <authorList>
            <person name="Parks D.H."/>
            <person name="Chuvochina M."/>
            <person name="Waite D.W."/>
            <person name="Rinke C."/>
            <person name="Skarshewski A."/>
            <person name="Chaumeil P.A."/>
            <person name="Hugenholtz P."/>
        </authorList>
    </citation>
    <scope>NUCLEOTIDE SEQUENCE [LARGE SCALE GENOMIC DNA]</scope>
    <source>
        <strain evidence="9">UBA11621</strain>
    </source>
</reference>
<evidence type="ECO:0000256" key="4">
    <source>
        <dbReference type="ARBA" id="ARBA00022798"/>
    </source>
</evidence>
<dbReference type="KEGG" id="aaus:EP12_06015"/>
<dbReference type="EMBL" id="DONK01000132">
    <property type="protein sequence ID" value="HBU51419.1"/>
    <property type="molecule type" value="Genomic_DNA"/>
</dbReference>
<evidence type="ECO:0000313" key="9">
    <source>
        <dbReference type="EMBL" id="HBU51419.1"/>
    </source>
</evidence>
<comment type="caution">
    <text evidence="9">The sequence shown here is derived from an EMBL/GenBank/DDBJ whole genome shotgun (WGS) entry which is preliminary data.</text>
</comment>
<keyword evidence="4" id="KW-0319">Glycerol metabolism</keyword>
<evidence type="ECO:0000256" key="5">
    <source>
        <dbReference type="ARBA" id="ARBA00022801"/>
    </source>
</evidence>
<keyword evidence="5" id="KW-0378">Hydrolase</keyword>
<evidence type="ECO:0000256" key="3">
    <source>
        <dbReference type="ARBA" id="ARBA00022729"/>
    </source>
</evidence>
<dbReference type="Gene3D" id="3.20.20.190">
    <property type="entry name" value="Phosphatidylinositol (PI) phosphodiesterase"/>
    <property type="match status" value="1"/>
</dbReference>